<dbReference type="GO" id="GO:0016787">
    <property type="term" value="F:hydrolase activity"/>
    <property type="evidence" value="ECO:0007669"/>
    <property type="project" value="InterPro"/>
</dbReference>
<dbReference type="Gene3D" id="3.40.50.1820">
    <property type="entry name" value="alpha/beta hydrolase"/>
    <property type="match status" value="1"/>
</dbReference>
<evidence type="ECO:0000259" key="1">
    <source>
        <dbReference type="Pfam" id="PF02129"/>
    </source>
</evidence>
<sequence length="297" mass="32569">MSISTERLRTLLGFVDTELCLEAHETEDCGSYVVERLRFRSRHDQSEIRGFLTRPPGSDEPWPAILYAHAHGGRYDIGAGELIDGRPALLSPPGPLLAEHGFVTLCIDMPTFGERAIVTESAATKAALWYGRTLFGQMLGEQRAALTWLSSRDDVDPNRVGMTGISMGATLSYFLPALDERIAAIAHLCCYADFATLIELGAHDLHGQYLTMPGLLSLTSTGMIAGMVAPRPQLICVGFDDPLTPPSAVLRAFMETSKAYATKDAEEMLKLLEEDGVGHRETEAMRAAVLEFFKRHL</sequence>
<dbReference type="Pfam" id="PF02129">
    <property type="entry name" value="Peptidase_S15"/>
    <property type="match status" value="1"/>
</dbReference>
<dbReference type="InterPro" id="IPR000383">
    <property type="entry name" value="Xaa-Pro-like_dom"/>
</dbReference>
<organism evidence="2 3">
    <name type="scientific">Ensifer adhaerens</name>
    <name type="common">Sinorhizobium morelense</name>
    <dbReference type="NCBI Taxonomy" id="106592"/>
    <lineage>
        <taxon>Bacteria</taxon>
        <taxon>Pseudomonadati</taxon>
        <taxon>Pseudomonadota</taxon>
        <taxon>Alphaproteobacteria</taxon>
        <taxon>Hyphomicrobiales</taxon>
        <taxon>Rhizobiaceae</taxon>
        <taxon>Sinorhizobium/Ensifer group</taxon>
        <taxon>Ensifer</taxon>
    </lineage>
</organism>
<feature type="domain" description="Xaa-Pro dipeptidyl-peptidase-like" evidence="1">
    <location>
        <begin position="54"/>
        <end position="209"/>
    </location>
</feature>
<dbReference type="PANTHER" id="PTHR22946">
    <property type="entry name" value="DIENELACTONE HYDROLASE DOMAIN-CONTAINING PROTEIN-RELATED"/>
    <property type="match status" value="1"/>
</dbReference>
<evidence type="ECO:0000313" key="2">
    <source>
        <dbReference type="EMBL" id="KOF14989.1"/>
    </source>
</evidence>
<dbReference type="OrthoDB" id="217645at2"/>
<evidence type="ECO:0000313" key="3">
    <source>
        <dbReference type="Proteomes" id="UP000037425"/>
    </source>
</evidence>
<accession>A0A0L8BK99</accession>
<dbReference type="RefSeq" id="WP_053251589.1">
    <property type="nucleotide sequence ID" value="NZ_LGAP01000023.1"/>
</dbReference>
<dbReference type="PATRIC" id="fig|106592.7.peg.3829"/>
<proteinExistence type="predicted"/>
<dbReference type="PANTHER" id="PTHR22946:SF8">
    <property type="entry name" value="ACETYL XYLAN ESTERASE DOMAIN-CONTAINING PROTEIN"/>
    <property type="match status" value="1"/>
</dbReference>
<dbReference type="AlphaFoldDB" id="A0A0L8BK99"/>
<dbReference type="InterPro" id="IPR050261">
    <property type="entry name" value="FrsA_esterase"/>
</dbReference>
<dbReference type="SUPFAM" id="SSF53474">
    <property type="entry name" value="alpha/beta-Hydrolases"/>
    <property type="match status" value="1"/>
</dbReference>
<dbReference type="InterPro" id="IPR029058">
    <property type="entry name" value="AB_hydrolase_fold"/>
</dbReference>
<dbReference type="Proteomes" id="UP000037425">
    <property type="component" value="Unassembled WGS sequence"/>
</dbReference>
<gene>
    <name evidence="2" type="ORF">AC244_25375</name>
</gene>
<protein>
    <recommendedName>
        <fullName evidence="1">Xaa-Pro dipeptidyl-peptidase-like domain-containing protein</fullName>
    </recommendedName>
</protein>
<comment type="caution">
    <text evidence="2">The sequence shown here is derived from an EMBL/GenBank/DDBJ whole genome shotgun (WGS) entry which is preliminary data.</text>
</comment>
<reference evidence="3" key="1">
    <citation type="submission" date="2015-07" db="EMBL/GenBank/DDBJ databases">
        <title>Whole genome sequence of an Ensifer adhaerens strain isolated from a cave pool in the Wind Cave National Park.</title>
        <authorList>
            <person name="Eng W.W.H."/>
            <person name="Gan H.M."/>
            <person name="Barton H.A."/>
            <person name="Savka M.A."/>
        </authorList>
    </citation>
    <scope>NUCLEOTIDE SEQUENCE [LARGE SCALE GENOMIC DNA]</scope>
    <source>
        <strain evidence="3">SD006</strain>
    </source>
</reference>
<name>A0A0L8BK99_ENSAD</name>
<dbReference type="EMBL" id="LGAP01000023">
    <property type="protein sequence ID" value="KOF14989.1"/>
    <property type="molecule type" value="Genomic_DNA"/>
</dbReference>